<dbReference type="Pfam" id="PF12637">
    <property type="entry name" value="TSCPD"/>
    <property type="match status" value="1"/>
</dbReference>
<keyword evidence="3" id="KW-0237">DNA synthesis</keyword>
<evidence type="ECO:0000259" key="6">
    <source>
        <dbReference type="Pfam" id="PF12637"/>
    </source>
</evidence>
<dbReference type="InterPro" id="IPR023806">
    <property type="entry name" value="CHP03905"/>
</dbReference>
<name>A0A6L5XYC0_9FIRM</name>
<dbReference type="RefSeq" id="WP_154518160.1">
    <property type="nucleotide sequence ID" value="NZ_VUMT01000005.1"/>
</dbReference>
<evidence type="ECO:0000256" key="5">
    <source>
        <dbReference type="ARBA" id="ARBA00047754"/>
    </source>
</evidence>
<dbReference type="EC" id="1.17.4.1" evidence="2"/>
<dbReference type="Proteomes" id="UP000482209">
    <property type="component" value="Unassembled WGS sequence"/>
</dbReference>
<accession>A0A6L5XYC0</accession>
<comment type="similarity">
    <text evidence="1">Belongs to the ribonucleoside diphosphate reductase class-2 family.</text>
</comment>
<protein>
    <recommendedName>
        <fullName evidence="2">ribonucleoside-diphosphate reductase</fullName>
        <ecNumber evidence="2">1.17.4.1</ecNumber>
    </recommendedName>
</protein>
<dbReference type="GO" id="GO:0004748">
    <property type="term" value="F:ribonucleoside-diphosphate reductase activity, thioredoxin disulfide as acceptor"/>
    <property type="evidence" value="ECO:0007669"/>
    <property type="project" value="UniProtKB-EC"/>
</dbReference>
<evidence type="ECO:0000313" key="8">
    <source>
        <dbReference type="Proteomes" id="UP000482209"/>
    </source>
</evidence>
<dbReference type="AlphaFoldDB" id="A0A6L5XYC0"/>
<gene>
    <name evidence="7" type="ORF">FYJ58_05010</name>
</gene>
<dbReference type="GO" id="GO:0000166">
    <property type="term" value="F:nucleotide binding"/>
    <property type="evidence" value="ECO:0007669"/>
    <property type="project" value="UniProtKB-KW"/>
</dbReference>
<proteinExistence type="inferred from homology"/>
<keyword evidence="8" id="KW-1185">Reference proteome</keyword>
<comment type="catalytic activity">
    <reaction evidence="5">
        <text>a 2'-deoxyribonucleoside 5'-diphosphate + [thioredoxin]-disulfide + H2O = a ribonucleoside 5'-diphosphate + [thioredoxin]-dithiol</text>
        <dbReference type="Rhea" id="RHEA:23252"/>
        <dbReference type="Rhea" id="RHEA-COMP:10698"/>
        <dbReference type="Rhea" id="RHEA-COMP:10700"/>
        <dbReference type="ChEBI" id="CHEBI:15377"/>
        <dbReference type="ChEBI" id="CHEBI:29950"/>
        <dbReference type="ChEBI" id="CHEBI:50058"/>
        <dbReference type="ChEBI" id="CHEBI:57930"/>
        <dbReference type="ChEBI" id="CHEBI:73316"/>
        <dbReference type="EC" id="1.17.4.1"/>
    </reaction>
</comment>
<dbReference type="InterPro" id="IPR024434">
    <property type="entry name" value="TSCPD_dom"/>
</dbReference>
<evidence type="ECO:0000256" key="2">
    <source>
        <dbReference type="ARBA" id="ARBA00012274"/>
    </source>
</evidence>
<reference evidence="7 8" key="1">
    <citation type="submission" date="2019-08" db="EMBL/GenBank/DDBJ databases">
        <title>In-depth cultivation of the pig gut microbiome towards novel bacterial diversity and tailored functional studies.</title>
        <authorList>
            <person name="Wylensek D."/>
            <person name="Hitch T.C.A."/>
            <person name="Clavel T."/>
        </authorList>
    </citation>
    <scope>NUCLEOTIDE SEQUENCE [LARGE SCALE GENOMIC DNA]</scope>
    <source>
        <strain evidence="7 8">WCA-693-APC-MOT-I</strain>
    </source>
</reference>
<feature type="domain" description="TSCPD" evidence="6">
    <location>
        <begin position="2"/>
        <end position="77"/>
    </location>
</feature>
<comment type="caution">
    <text evidence="7">The sequence shown here is derived from an EMBL/GenBank/DDBJ whole genome shotgun (WGS) entry which is preliminary data.</text>
</comment>
<organism evidence="7 8">
    <name type="scientific">Velocimicrobium porci</name>
    <dbReference type="NCBI Taxonomy" id="2606634"/>
    <lineage>
        <taxon>Bacteria</taxon>
        <taxon>Bacillati</taxon>
        <taxon>Bacillota</taxon>
        <taxon>Clostridia</taxon>
        <taxon>Lachnospirales</taxon>
        <taxon>Lachnospiraceae</taxon>
        <taxon>Velocimicrobium</taxon>
    </lineage>
</organism>
<evidence type="ECO:0000256" key="4">
    <source>
        <dbReference type="ARBA" id="ARBA00022741"/>
    </source>
</evidence>
<sequence>MTYKTKGVCSREIHFELDGDTVKSVEFVGGCAGNTAGIANLVCGMKVEDVIKRLEGVQCGFKGTSCPDQLAKALKETLEA</sequence>
<dbReference type="EMBL" id="VUMT01000005">
    <property type="protein sequence ID" value="MSS63238.1"/>
    <property type="molecule type" value="Genomic_DNA"/>
</dbReference>
<evidence type="ECO:0000313" key="7">
    <source>
        <dbReference type="EMBL" id="MSS63238.1"/>
    </source>
</evidence>
<dbReference type="NCBIfam" id="TIGR03905">
    <property type="entry name" value="TIGR03905_4_Cys"/>
    <property type="match status" value="1"/>
</dbReference>
<evidence type="ECO:0000256" key="3">
    <source>
        <dbReference type="ARBA" id="ARBA00022634"/>
    </source>
</evidence>
<evidence type="ECO:0000256" key="1">
    <source>
        <dbReference type="ARBA" id="ARBA00007405"/>
    </source>
</evidence>
<keyword evidence="4" id="KW-0547">Nucleotide-binding</keyword>
<dbReference type="GO" id="GO:0071897">
    <property type="term" value="P:DNA biosynthetic process"/>
    <property type="evidence" value="ECO:0007669"/>
    <property type="project" value="UniProtKB-KW"/>
</dbReference>